<dbReference type="AlphaFoldDB" id="A0A1E5VDM2"/>
<sequence length="274" mass="29847">MTRRLPGSAAPAPALDDDDIMSEILLRLPPLPSSFPRASLVCKRWRRLVSDPHFLHRFGDHHGKPPVLGFSSQWVDVEFTSALDSPDSIPASRFSPRLDTPPTAKSSTAATAASFSSTRSCAISWQSLAAIESPSSAVDFDAWCRMECGFLITAGDGCGLTVLYLSGISAQVWKWKANCDGGTGWMLGSNVDLNNLLSLKAGVDTRAPEILGMAEDDNTMFLSTNVGIFILHLESMQFKNLSITMSHDSSCIHYPFRSFYSAGEYYALHSVIGF</sequence>
<proteinExistence type="predicted"/>
<comment type="caution">
    <text evidence="2">The sequence shown here is derived from an EMBL/GenBank/DDBJ whole genome shotgun (WGS) entry which is preliminary data.</text>
</comment>
<evidence type="ECO:0000313" key="2">
    <source>
        <dbReference type="EMBL" id="OEL23211.1"/>
    </source>
</evidence>
<dbReference type="Pfam" id="PF00646">
    <property type="entry name" value="F-box"/>
    <property type="match status" value="1"/>
</dbReference>
<evidence type="ECO:0000259" key="1">
    <source>
        <dbReference type="SMART" id="SM00256"/>
    </source>
</evidence>
<organism evidence="2 3">
    <name type="scientific">Dichanthelium oligosanthes</name>
    <dbReference type="NCBI Taxonomy" id="888268"/>
    <lineage>
        <taxon>Eukaryota</taxon>
        <taxon>Viridiplantae</taxon>
        <taxon>Streptophyta</taxon>
        <taxon>Embryophyta</taxon>
        <taxon>Tracheophyta</taxon>
        <taxon>Spermatophyta</taxon>
        <taxon>Magnoliopsida</taxon>
        <taxon>Liliopsida</taxon>
        <taxon>Poales</taxon>
        <taxon>Poaceae</taxon>
        <taxon>PACMAD clade</taxon>
        <taxon>Panicoideae</taxon>
        <taxon>Panicodae</taxon>
        <taxon>Paniceae</taxon>
        <taxon>Dichantheliinae</taxon>
        <taxon>Dichanthelium</taxon>
    </lineage>
</organism>
<feature type="domain" description="F-box" evidence="1">
    <location>
        <begin position="18"/>
        <end position="58"/>
    </location>
</feature>
<dbReference type="InterPro" id="IPR036047">
    <property type="entry name" value="F-box-like_dom_sf"/>
</dbReference>
<dbReference type="OrthoDB" id="675053at2759"/>
<dbReference type="Gene3D" id="1.20.1280.50">
    <property type="match status" value="1"/>
</dbReference>
<keyword evidence="3" id="KW-1185">Reference proteome</keyword>
<dbReference type="SUPFAM" id="SSF81383">
    <property type="entry name" value="F-box domain"/>
    <property type="match status" value="1"/>
</dbReference>
<gene>
    <name evidence="2" type="ORF">BAE44_0015770</name>
</gene>
<dbReference type="EMBL" id="LWDX02043129">
    <property type="protein sequence ID" value="OEL23211.1"/>
    <property type="molecule type" value="Genomic_DNA"/>
</dbReference>
<evidence type="ECO:0000313" key="3">
    <source>
        <dbReference type="Proteomes" id="UP000095767"/>
    </source>
</evidence>
<dbReference type="Proteomes" id="UP000095767">
    <property type="component" value="Unassembled WGS sequence"/>
</dbReference>
<dbReference type="SMART" id="SM00256">
    <property type="entry name" value="FBOX"/>
    <property type="match status" value="1"/>
</dbReference>
<dbReference type="InterPro" id="IPR001810">
    <property type="entry name" value="F-box_dom"/>
</dbReference>
<accession>A0A1E5VDM2</accession>
<name>A0A1E5VDM2_9POAL</name>
<dbReference type="PANTHER" id="PTHR32133">
    <property type="entry name" value="OS07G0120400 PROTEIN"/>
    <property type="match status" value="1"/>
</dbReference>
<reference evidence="2 3" key="1">
    <citation type="submission" date="2016-09" db="EMBL/GenBank/DDBJ databases">
        <title>The draft genome of Dichanthelium oligosanthes: A C3 panicoid grass species.</title>
        <authorList>
            <person name="Studer A.J."/>
            <person name="Schnable J.C."/>
            <person name="Brutnell T.P."/>
        </authorList>
    </citation>
    <scope>NUCLEOTIDE SEQUENCE [LARGE SCALE GENOMIC DNA]</scope>
    <source>
        <strain evidence="3">cv. Kellogg 1175</strain>
        <tissue evidence="2">Leaf</tissue>
    </source>
</reference>
<protein>
    <recommendedName>
        <fullName evidence="1">F-box domain-containing protein</fullName>
    </recommendedName>
</protein>